<dbReference type="RefSeq" id="WP_190559419.1">
    <property type="nucleotide sequence ID" value="NZ_JACJQU010000004.1"/>
</dbReference>
<dbReference type="PROSITE" id="PS50109">
    <property type="entry name" value="HIS_KIN"/>
    <property type="match status" value="1"/>
</dbReference>
<dbReference type="Proteomes" id="UP000662185">
    <property type="component" value="Unassembled WGS sequence"/>
</dbReference>
<proteinExistence type="predicted"/>
<evidence type="ECO:0000256" key="3">
    <source>
        <dbReference type="ARBA" id="ARBA00022553"/>
    </source>
</evidence>
<accession>A0A926ZZG6</accession>
<dbReference type="GO" id="GO:0005886">
    <property type="term" value="C:plasma membrane"/>
    <property type="evidence" value="ECO:0007669"/>
    <property type="project" value="TreeGrafter"/>
</dbReference>
<dbReference type="InterPro" id="IPR004358">
    <property type="entry name" value="Sig_transdc_His_kin-like_C"/>
</dbReference>
<dbReference type="Gene3D" id="3.30.450.20">
    <property type="entry name" value="PAS domain"/>
    <property type="match status" value="1"/>
</dbReference>
<evidence type="ECO:0000259" key="8">
    <source>
        <dbReference type="PROSITE" id="PS50109"/>
    </source>
</evidence>
<dbReference type="GO" id="GO:0000155">
    <property type="term" value="F:phosphorelay sensor kinase activity"/>
    <property type="evidence" value="ECO:0007669"/>
    <property type="project" value="InterPro"/>
</dbReference>
<evidence type="ECO:0000313" key="9">
    <source>
        <dbReference type="EMBL" id="MBD2293722.1"/>
    </source>
</evidence>
<keyword evidence="7" id="KW-0472">Membrane</keyword>
<dbReference type="InterPro" id="IPR005467">
    <property type="entry name" value="His_kinase_dom"/>
</dbReference>
<dbReference type="Pfam" id="PF13188">
    <property type="entry name" value="PAS_8"/>
    <property type="match status" value="1"/>
</dbReference>
<dbReference type="CDD" id="cd00075">
    <property type="entry name" value="HATPase"/>
    <property type="match status" value="1"/>
</dbReference>
<comment type="caution">
    <text evidence="9">The sequence shown here is derived from an EMBL/GenBank/DDBJ whole genome shotgun (WGS) entry which is preliminary data.</text>
</comment>
<organism evidence="9 10">
    <name type="scientific">Anabaena sphaerica FACHB-251</name>
    <dbReference type="NCBI Taxonomy" id="2692883"/>
    <lineage>
        <taxon>Bacteria</taxon>
        <taxon>Bacillati</taxon>
        <taxon>Cyanobacteriota</taxon>
        <taxon>Cyanophyceae</taxon>
        <taxon>Nostocales</taxon>
        <taxon>Nostocaceae</taxon>
        <taxon>Anabaena</taxon>
    </lineage>
</organism>
<comment type="catalytic activity">
    <reaction evidence="1">
        <text>ATP + protein L-histidine = ADP + protein N-phospho-L-histidine.</text>
        <dbReference type="EC" id="2.7.13.3"/>
    </reaction>
</comment>
<dbReference type="PANTHER" id="PTHR45453">
    <property type="entry name" value="PHOSPHATE REGULON SENSOR PROTEIN PHOR"/>
    <property type="match status" value="1"/>
</dbReference>
<dbReference type="SUPFAM" id="SSF55785">
    <property type="entry name" value="PYP-like sensor domain (PAS domain)"/>
    <property type="match status" value="1"/>
</dbReference>
<keyword evidence="6" id="KW-0902">Two-component regulatory system</keyword>
<dbReference type="GO" id="GO:0004721">
    <property type="term" value="F:phosphoprotein phosphatase activity"/>
    <property type="evidence" value="ECO:0007669"/>
    <property type="project" value="TreeGrafter"/>
</dbReference>
<reference evidence="10" key="1">
    <citation type="journal article" date="2020" name="ISME J.">
        <title>Comparative genomics reveals insights into cyanobacterial evolution and habitat adaptation.</title>
        <authorList>
            <person name="Chen M.Y."/>
            <person name="Teng W.K."/>
            <person name="Zhao L."/>
            <person name="Hu C.X."/>
            <person name="Zhou Y.K."/>
            <person name="Han B.P."/>
            <person name="Song L.R."/>
            <person name="Shu W.S."/>
        </authorList>
    </citation>
    <scope>NUCLEOTIDE SEQUENCE [LARGE SCALE GENOMIC DNA]</scope>
    <source>
        <strain evidence="10">FACHB-251</strain>
    </source>
</reference>
<dbReference type="SUPFAM" id="SSF55874">
    <property type="entry name" value="ATPase domain of HSP90 chaperone/DNA topoisomerase II/histidine kinase"/>
    <property type="match status" value="1"/>
</dbReference>
<name>A0A926ZZG6_9NOST</name>
<sequence length="458" mass="52482">MFLLGFLLGLAVGLGFWLWQQVQLNGYLERVLQPLSSHSYKIALPLLPRLRQEMSMVKQQQQDLHLSLQTYKELLDSAPLGYLQVDEENQLLWCNQQAREMLHLQRWQPEQVRLLLELVRSYELDQLIEQTRDWQKPLVREWIFHPSRDNAKAMLELKPLALEATSLPLPAGQVGVFLENRQPLLDMNQERDRSFSDLAHELRTPLTSIRLVAETLQNRLDPPLDRWVKRLMQEVDRLINLVQSWLELTQMETNSTMQLHPEAVEVRSLIASVWETLEPLAQHQHLNISYSGPESICIQADKSRIYQVFVNLLDNCIKYSLPHTSIHIEVNLISVSGFVTGDSYGSPSARHTLREGDRQSQLLEINIIDSGLGFAPIDLPHVFERFYRGDKARHHEPRSDSSQTTAITGSGLGLSIVRQIIIAHKGAIKAMNHPETGGAWIQIHLPEVIANPLSEDYS</sequence>
<evidence type="ECO:0000256" key="5">
    <source>
        <dbReference type="ARBA" id="ARBA00022777"/>
    </source>
</evidence>
<dbReference type="EMBL" id="JACJQU010000004">
    <property type="protein sequence ID" value="MBD2293722.1"/>
    <property type="molecule type" value="Genomic_DNA"/>
</dbReference>
<dbReference type="Gene3D" id="1.10.287.130">
    <property type="match status" value="1"/>
</dbReference>
<gene>
    <name evidence="9" type="ORF">H6G06_09515</name>
</gene>
<keyword evidence="10" id="KW-1185">Reference proteome</keyword>
<dbReference type="InterPro" id="IPR000014">
    <property type="entry name" value="PAS"/>
</dbReference>
<dbReference type="InterPro" id="IPR003661">
    <property type="entry name" value="HisK_dim/P_dom"/>
</dbReference>
<dbReference type="Pfam" id="PF02518">
    <property type="entry name" value="HATPase_c"/>
    <property type="match status" value="1"/>
</dbReference>
<feature type="domain" description="Histidine kinase" evidence="8">
    <location>
        <begin position="197"/>
        <end position="449"/>
    </location>
</feature>
<dbReference type="EC" id="2.7.13.3" evidence="2"/>
<evidence type="ECO:0000256" key="7">
    <source>
        <dbReference type="ARBA" id="ARBA00023136"/>
    </source>
</evidence>
<dbReference type="SMART" id="SM00387">
    <property type="entry name" value="HATPase_c"/>
    <property type="match status" value="1"/>
</dbReference>
<dbReference type="SMART" id="SM00388">
    <property type="entry name" value="HisKA"/>
    <property type="match status" value="1"/>
</dbReference>
<dbReference type="InterPro" id="IPR035965">
    <property type="entry name" value="PAS-like_dom_sf"/>
</dbReference>
<dbReference type="PANTHER" id="PTHR45453:SF1">
    <property type="entry name" value="PHOSPHATE REGULON SENSOR PROTEIN PHOR"/>
    <property type="match status" value="1"/>
</dbReference>
<evidence type="ECO:0000256" key="4">
    <source>
        <dbReference type="ARBA" id="ARBA00022679"/>
    </source>
</evidence>
<dbReference type="PRINTS" id="PR00344">
    <property type="entry name" value="BCTRLSENSOR"/>
</dbReference>
<dbReference type="GO" id="GO:0016036">
    <property type="term" value="P:cellular response to phosphate starvation"/>
    <property type="evidence" value="ECO:0007669"/>
    <property type="project" value="TreeGrafter"/>
</dbReference>
<dbReference type="SUPFAM" id="SSF47384">
    <property type="entry name" value="Homodimeric domain of signal transducing histidine kinase"/>
    <property type="match status" value="1"/>
</dbReference>
<keyword evidence="5 9" id="KW-0418">Kinase</keyword>
<evidence type="ECO:0000256" key="2">
    <source>
        <dbReference type="ARBA" id="ARBA00012438"/>
    </source>
</evidence>
<dbReference type="AlphaFoldDB" id="A0A926ZZG6"/>
<dbReference type="InterPro" id="IPR036890">
    <property type="entry name" value="HATPase_C_sf"/>
</dbReference>
<keyword evidence="3" id="KW-0597">Phosphoprotein</keyword>
<evidence type="ECO:0000256" key="1">
    <source>
        <dbReference type="ARBA" id="ARBA00000085"/>
    </source>
</evidence>
<dbReference type="SMART" id="SM00091">
    <property type="entry name" value="PAS"/>
    <property type="match status" value="1"/>
</dbReference>
<dbReference type="CDD" id="cd00082">
    <property type="entry name" value="HisKA"/>
    <property type="match status" value="1"/>
</dbReference>
<evidence type="ECO:0000313" key="10">
    <source>
        <dbReference type="Proteomes" id="UP000662185"/>
    </source>
</evidence>
<protein>
    <recommendedName>
        <fullName evidence="2">histidine kinase</fullName>
        <ecNumber evidence="2">2.7.13.3</ecNumber>
    </recommendedName>
</protein>
<dbReference type="Gene3D" id="3.30.565.10">
    <property type="entry name" value="Histidine kinase-like ATPase, C-terminal domain"/>
    <property type="match status" value="1"/>
</dbReference>
<dbReference type="InterPro" id="IPR036097">
    <property type="entry name" value="HisK_dim/P_sf"/>
</dbReference>
<evidence type="ECO:0000256" key="6">
    <source>
        <dbReference type="ARBA" id="ARBA00023012"/>
    </source>
</evidence>
<dbReference type="Pfam" id="PF00512">
    <property type="entry name" value="HisKA"/>
    <property type="match status" value="1"/>
</dbReference>
<dbReference type="InterPro" id="IPR050351">
    <property type="entry name" value="BphY/WalK/GraS-like"/>
</dbReference>
<keyword evidence="4" id="KW-0808">Transferase</keyword>
<dbReference type="InterPro" id="IPR003594">
    <property type="entry name" value="HATPase_dom"/>
</dbReference>